<gene>
    <name evidence="2" type="ORF">T07_12518</name>
</gene>
<feature type="transmembrane region" description="Helical" evidence="1">
    <location>
        <begin position="20"/>
        <end position="44"/>
    </location>
</feature>
<keyword evidence="3" id="KW-1185">Reference proteome</keyword>
<keyword evidence="1" id="KW-1133">Transmembrane helix</keyword>
<organism evidence="2 3">
    <name type="scientific">Trichinella nelsoni</name>
    <dbReference type="NCBI Taxonomy" id="6336"/>
    <lineage>
        <taxon>Eukaryota</taxon>
        <taxon>Metazoa</taxon>
        <taxon>Ecdysozoa</taxon>
        <taxon>Nematoda</taxon>
        <taxon>Enoplea</taxon>
        <taxon>Dorylaimia</taxon>
        <taxon>Trichinellida</taxon>
        <taxon>Trichinellidae</taxon>
        <taxon>Trichinella</taxon>
    </lineage>
</organism>
<evidence type="ECO:0000313" key="2">
    <source>
        <dbReference type="EMBL" id="KRX14309.1"/>
    </source>
</evidence>
<comment type="caution">
    <text evidence="2">The sequence shown here is derived from an EMBL/GenBank/DDBJ whole genome shotgun (WGS) entry which is preliminary data.</text>
</comment>
<accession>A0A0V0RJ77</accession>
<evidence type="ECO:0000313" key="3">
    <source>
        <dbReference type="Proteomes" id="UP000054630"/>
    </source>
</evidence>
<keyword evidence="1" id="KW-0812">Transmembrane</keyword>
<dbReference type="Proteomes" id="UP000054630">
    <property type="component" value="Unassembled WGS sequence"/>
</dbReference>
<dbReference type="EMBL" id="JYDL01000164">
    <property type="protein sequence ID" value="KRX14309.1"/>
    <property type="molecule type" value="Genomic_DNA"/>
</dbReference>
<protein>
    <submittedName>
        <fullName evidence="2">Uncharacterized protein</fullName>
    </submittedName>
</protein>
<name>A0A0V0RJ77_9BILA</name>
<sequence>MVEKHSYHSVKKIKISTNIIANGFLSSFHFISIFFFTLAELLVFQLCLELPNDCSAAAVCPAQTMLMDTFHN</sequence>
<keyword evidence="1" id="KW-0472">Membrane</keyword>
<proteinExistence type="predicted"/>
<dbReference type="AlphaFoldDB" id="A0A0V0RJ77"/>
<evidence type="ECO:0000256" key="1">
    <source>
        <dbReference type="SAM" id="Phobius"/>
    </source>
</evidence>
<reference evidence="2 3" key="1">
    <citation type="submission" date="2015-01" db="EMBL/GenBank/DDBJ databases">
        <title>Evolution of Trichinella species and genotypes.</title>
        <authorList>
            <person name="Korhonen P.K."/>
            <person name="Edoardo P."/>
            <person name="Giuseppe L.R."/>
            <person name="Gasser R.B."/>
        </authorList>
    </citation>
    <scope>NUCLEOTIDE SEQUENCE [LARGE SCALE GENOMIC DNA]</scope>
    <source>
        <strain evidence="2">ISS37</strain>
    </source>
</reference>